<dbReference type="SMART" id="SM00320">
    <property type="entry name" value="WD40"/>
    <property type="match status" value="11"/>
</dbReference>
<evidence type="ECO:0000313" key="10">
    <source>
        <dbReference type="Proteomes" id="UP000799437"/>
    </source>
</evidence>
<dbReference type="InterPro" id="IPR015943">
    <property type="entry name" value="WD40/YVTN_repeat-like_dom_sf"/>
</dbReference>
<dbReference type="GO" id="GO:0032040">
    <property type="term" value="C:small-subunit processome"/>
    <property type="evidence" value="ECO:0007669"/>
    <property type="project" value="TreeGrafter"/>
</dbReference>
<dbReference type="AlphaFoldDB" id="A0A6A6W3Z6"/>
<keyword evidence="7" id="KW-1133">Transmembrane helix</keyword>
<name>A0A6A6W3Z6_9PEZI</name>
<dbReference type="GO" id="GO:0030515">
    <property type="term" value="F:snoRNA binding"/>
    <property type="evidence" value="ECO:0007669"/>
    <property type="project" value="TreeGrafter"/>
</dbReference>
<feature type="domain" description="Small-subunit processome Utp12" evidence="8">
    <location>
        <begin position="821"/>
        <end position="921"/>
    </location>
</feature>
<feature type="repeat" description="WD" evidence="6">
    <location>
        <begin position="684"/>
        <end position="715"/>
    </location>
</feature>
<dbReference type="FunFam" id="2.130.10.10:FF:000178">
    <property type="entry name" value="WD repeat domain 3"/>
    <property type="match status" value="1"/>
</dbReference>
<dbReference type="RefSeq" id="XP_033599121.1">
    <property type="nucleotide sequence ID" value="XM_033742830.1"/>
</dbReference>
<dbReference type="Pfam" id="PF25173">
    <property type="entry name" value="Beta-prop_WDR3_1st"/>
    <property type="match status" value="1"/>
</dbReference>
<sequence length="954" mass="106271">MVKSYVKYEQSHSFGVVCTGSSNLVWAPQEDASTSKTGAGVAYVSANEEVLSWDVRKGQLLSRWKDVQCNAEVTAVSKSTADESIFAVGHADGSIRIWDARTDTCLITFNGHKSAVTTLQFDRTGARLASGSKDTDIILWDLLSEVGLFKLRGHKDQVTALCFLYPQALQDEERLPPPSEGNVLLSTSKDALIKVWELSSQHCIETHVAQTNGECWAMSVSPDGTGCITAGNDGELKVWSINSNVLATSLSDRGLGESDRVLHEMGLLYRQGKDRTTGIQFHHKADYIAIHGTEKAVEIWRIRGEEEIKKSLARKRKRRREKATQKGEEIDEDMLEDNGQTDIKEVFVPYTIVRTGGKIRSVAWARTKSSRSLQLIATATNNLIEAYTVTTKERIKKSKDDTEVEYDRISSVELPGHRADVRAVALSSDDKMLATASNGSLKIWNVQTRTCIRTLECGYALCVSFVPGDKIVVVGTKSGELELFDIASSTLLEKIQAHDGSVWTLAVHPGGQSLVTGSADKCAKFWAFEVFQEEIPGTKRTTKKLRLKHTRILKLNDDVLKLCFSPDARLLALSTLDNTVKVFFTDSLKVFLNLYGHKLPVLDITISSDNKLITTCSADKNIRIWGLDFGDCHKAIFAHQDSIMAVQFIPHPVNRDDAHIFFSASKDRTLKSWDGDKFEQIQKLDAHHGEIWSLAVSRTGDFVVTASHDKSIRIWAQTDEPLFLEEEREKDLEELHEAALQATLNDEDDGTEARDQLTLASKQTIQTLTAGEKIAEALELGVADLAIVERYEAQKKDNPNVNVAPPQRDPLFMALGGISAERHVLNTMARIPAPSLQDALLVLPFSMLPSLFTFLAIFVRRKWNMPLTCRVLFFMLKTHQRQIVSSGELRLILEGMRDDLRASLESLKDVLGFNLAALRFVGGKVKDNENVRLEDVLEDNSDKNVRKRAFVEVA</sequence>
<feature type="repeat" description="WD" evidence="6">
    <location>
        <begin position="217"/>
        <end position="249"/>
    </location>
</feature>
<dbReference type="OrthoDB" id="407922at2759"/>
<evidence type="ECO:0000259" key="8">
    <source>
        <dbReference type="Pfam" id="PF04003"/>
    </source>
</evidence>
<evidence type="ECO:0000256" key="4">
    <source>
        <dbReference type="ARBA" id="ARBA00023242"/>
    </source>
</evidence>
<dbReference type="GO" id="GO:0034388">
    <property type="term" value="C:Pwp2p-containing subcomplex of 90S preribosome"/>
    <property type="evidence" value="ECO:0007669"/>
    <property type="project" value="TreeGrafter"/>
</dbReference>
<feature type="repeat" description="WD" evidence="6">
    <location>
        <begin position="636"/>
        <end position="683"/>
    </location>
</feature>
<evidence type="ECO:0000313" key="9">
    <source>
        <dbReference type="EMBL" id="KAF2756670.1"/>
    </source>
</evidence>
<dbReference type="SUPFAM" id="SSF50978">
    <property type="entry name" value="WD40 repeat-like"/>
    <property type="match status" value="1"/>
</dbReference>
<dbReference type="PROSITE" id="PS50294">
    <property type="entry name" value="WD_REPEATS_REGION"/>
    <property type="match status" value="5"/>
</dbReference>
<reference evidence="9" key="1">
    <citation type="journal article" date="2020" name="Stud. Mycol.">
        <title>101 Dothideomycetes genomes: a test case for predicting lifestyles and emergence of pathogens.</title>
        <authorList>
            <person name="Haridas S."/>
            <person name="Albert R."/>
            <person name="Binder M."/>
            <person name="Bloem J."/>
            <person name="Labutti K."/>
            <person name="Salamov A."/>
            <person name="Andreopoulos B."/>
            <person name="Baker S."/>
            <person name="Barry K."/>
            <person name="Bills G."/>
            <person name="Bluhm B."/>
            <person name="Cannon C."/>
            <person name="Castanera R."/>
            <person name="Culley D."/>
            <person name="Daum C."/>
            <person name="Ezra D."/>
            <person name="Gonzalez J."/>
            <person name="Henrissat B."/>
            <person name="Kuo A."/>
            <person name="Liang C."/>
            <person name="Lipzen A."/>
            <person name="Lutzoni F."/>
            <person name="Magnuson J."/>
            <person name="Mondo S."/>
            <person name="Nolan M."/>
            <person name="Ohm R."/>
            <person name="Pangilinan J."/>
            <person name="Park H.-J."/>
            <person name="Ramirez L."/>
            <person name="Alfaro M."/>
            <person name="Sun H."/>
            <person name="Tritt A."/>
            <person name="Yoshinaga Y."/>
            <person name="Zwiers L.-H."/>
            <person name="Turgeon B."/>
            <person name="Goodwin S."/>
            <person name="Spatafora J."/>
            <person name="Crous P."/>
            <person name="Grigoriev I."/>
        </authorList>
    </citation>
    <scope>NUCLEOTIDE SEQUENCE</scope>
    <source>
        <strain evidence="9">CBS 121739</strain>
    </source>
</reference>
<feature type="repeat" description="WD" evidence="6">
    <location>
        <begin position="180"/>
        <end position="206"/>
    </location>
</feature>
<keyword evidence="4" id="KW-0539">Nucleus</keyword>
<evidence type="ECO:0000256" key="7">
    <source>
        <dbReference type="SAM" id="Phobius"/>
    </source>
</evidence>
<feature type="transmembrane region" description="Helical" evidence="7">
    <location>
        <begin position="839"/>
        <end position="859"/>
    </location>
</feature>
<dbReference type="CDD" id="cd00200">
    <property type="entry name" value="WD40"/>
    <property type="match status" value="2"/>
</dbReference>
<dbReference type="Proteomes" id="UP000799437">
    <property type="component" value="Unassembled WGS sequence"/>
</dbReference>
<feature type="repeat" description="WD" evidence="6">
    <location>
        <begin position="594"/>
        <end position="635"/>
    </location>
</feature>
<dbReference type="PANTHER" id="PTHR19853:SF0">
    <property type="entry name" value="WD REPEAT-CONTAINING PROTEIN 3"/>
    <property type="match status" value="1"/>
</dbReference>
<dbReference type="GeneID" id="54483884"/>
<evidence type="ECO:0000256" key="5">
    <source>
        <dbReference type="ARBA" id="ARBA00038229"/>
    </source>
</evidence>
<dbReference type="PANTHER" id="PTHR19853">
    <property type="entry name" value="WD REPEAT CONTAINING PROTEIN 3 WDR3"/>
    <property type="match status" value="1"/>
</dbReference>
<dbReference type="PROSITE" id="PS00678">
    <property type="entry name" value="WD_REPEATS_1"/>
    <property type="match status" value="2"/>
</dbReference>
<comment type="similarity">
    <text evidence="5">Belongs to the WD repeat WDR3/UTP12 family.</text>
</comment>
<dbReference type="Gene3D" id="2.130.10.10">
    <property type="entry name" value="YVTN repeat-like/Quinoprotein amine dehydrogenase"/>
    <property type="match status" value="4"/>
</dbReference>
<protein>
    <submittedName>
        <fullName evidence="9">F-box/WD repeat-containing protein pof1</fullName>
    </submittedName>
</protein>
<gene>
    <name evidence="9" type="ORF">EJ05DRAFT_467063</name>
</gene>
<accession>A0A6A6W3Z6</accession>
<keyword evidence="2 6" id="KW-0853">WD repeat</keyword>
<dbReference type="Pfam" id="PF04003">
    <property type="entry name" value="Utp12"/>
    <property type="match status" value="1"/>
</dbReference>
<feature type="repeat" description="WD" evidence="6">
    <location>
        <begin position="82"/>
        <end position="108"/>
    </location>
</feature>
<keyword evidence="10" id="KW-1185">Reference proteome</keyword>
<dbReference type="FunFam" id="2.130.10.10:FF:000157">
    <property type="entry name" value="WD repeat domain 3"/>
    <property type="match status" value="1"/>
</dbReference>
<feature type="repeat" description="WD" evidence="6">
    <location>
        <begin position="414"/>
        <end position="454"/>
    </location>
</feature>
<feature type="repeat" description="WD" evidence="6">
    <location>
        <begin position="495"/>
        <end position="526"/>
    </location>
</feature>
<evidence type="ECO:0000256" key="3">
    <source>
        <dbReference type="ARBA" id="ARBA00022737"/>
    </source>
</evidence>
<evidence type="ECO:0000256" key="1">
    <source>
        <dbReference type="ARBA" id="ARBA00004604"/>
    </source>
</evidence>
<dbReference type="SUPFAM" id="SSF117289">
    <property type="entry name" value="Nucleoporin domain"/>
    <property type="match status" value="1"/>
</dbReference>
<evidence type="ECO:0000256" key="2">
    <source>
        <dbReference type="ARBA" id="ARBA00022574"/>
    </source>
</evidence>
<dbReference type="InterPro" id="IPR007148">
    <property type="entry name" value="SSU_processome_Utp12"/>
</dbReference>
<keyword evidence="7" id="KW-0812">Transmembrane</keyword>
<dbReference type="InterPro" id="IPR019775">
    <property type="entry name" value="WD40_repeat_CS"/>
</dbReference>
<keyword evidence="3" id="KW-0677">Repeat</keyword>
<comment type="subcellular location">
    <subcellularLocation>
        <location evidence="1">Nucleus</location>
        <location evidence="1">Nucleolus</location>
    </subcellularLocation>
</comment>
<feature type="repeat" description="WD" evidence="6">
    <location>
        <begin position="109"/>
        <end position="142"/>
    </location>
</feature>
<proteinExistence type="inferred from homology"/>
<dbReference type="Pfam" id="PF25172">
    <property type="entry name" value="Beta-prop_WDR3_2nd"/>
    <property type="match status" value="1"/>
</dbReference>
<dbReference type="InterPro" id="IPR001680">
    <property type="entry name" value="WD40_rpt"/>
</dbReference>
<dbReference type="GO" id="GO:0030490">
    <property type="term" value="P:maturation of SSU-rRNA"/>
    <property type="evidence" value="ECO:0007669"/>
    <property type="project" value="TreeGrafter"/>
</dbReference>
<organism evidence="9 10">
    <name type="scientific">Pseudovirgaria hyperparasitica</name>
    <dbReference type="NCBI Taxonomy" id="470096"/>
    <lineage>
        <taxon>Eukaryota</taxon>
        <taxon>Fungi</taxon>
        <taxon>Dikarya</taxon>
        <taxon>Ascomycota</taxon>
        <taxon>Pezizomycotina</taxon>
        <taxon>Dothideomycetes</taxon>
        <taxon>Dothideomycetes incertae sedis</taxon>
        <taxon>Acrospermales</taxon>
        <taxon>Acrospermaceae</taxon>
        <taxon>Pseudovirgaria</taxon>
    </lineage>
</organism>
<dbReference type="InterPro" id="IPR051570">
    <property type="entry name" value="TBC1_cilium_biogenesis"/>
</dbReference>
<dbReference type="PROSITE" id="PS50082">
    <property type="entry name" value="WD_REPEATS_2"/>
    <property type="match status" value="9"/>
</dbReference>
<dbReference type="EMBL" id="ML996575">
    <property type="protein sequence ID" value="KAF2756670.1"/>
    <property type="molecule type" value="Genomic_DNA"/>
</dbReference>
<evidence type="ECO:0000256" key="6">
    <source>
        <dbReference type="PROSITE-ProRule" id="PRU00221"/>
    </source>
</evidence>
<dbReference type="InterPro" id="IPR036322">
    <property type="entry name" value="WD40_repeat_dom_sf"/>
</dbReference>
<keyword evidence="7" id="KW-0472">Membrane</keyword>